<sequence length="141" mass="16296">MLSNSLHRFYEAQKDVYQTALNEIRSGKKQTHWMWFIFPQLAGLGRTETSKFYAIRDLAEAELYLKDAVLGDRLIEISRALLDIKGKSAYEILGSPDDLKLRSSMTLFSLVKNCDPVFSQILQRYFSGKVDETTLRLLRKI</sequence>
<dbReference type="EMBL" id="JBHUHZ010000002">
    <property type="protein sequence ID" value="MFD2163163.1"/>
    <property type="molecule type" value="Genomic_DNA"/>
</dbReference>
<evidence type="ECO:0000313" key="1">
    <source>
        <dbReference type="EMBL" id="MFD2163163.1"/>
    </source>
</evidence>
<protein>
    <submittedName>
        <fullName evidence="1">DUF1810 domain-containing protein</fullName>
    </submittedName>
</protein>
<gene>
    <name evidence="1" type="ORF">ACFSJU_12225</name>
</gene>
<proteinExistence type="predicted"/>
<name>A0ABW4ZM52_9SPHI</name>
<organism evidence="1 2">
    <name type="scientific">Paradesertivirga mongoliensis</name>
    <dbReference type="NCBI Taxonomy" id="2100740"/>
    <lineage>
        <taxon>Bacteria</taxon>
        <taxon>Pseudomonadati</taxon>
        <taxon>Bacteroidota</taxon>
        <taxon>Sphingobacteriia</taxon>
        <taxon>Sphingobacteriales</taxon>
        <taxon>Sphingobacteriaceae</taxon>
        <taxon>Paradesertivirga</taxon>
    </lineage>
</organism>
<dbReference type="InterPro" id="IPR036287">
    <property type="entry name" value="Rv1873-like_sf"/>
</dbReference>
<comment type="caution">
    <text evidence="1">The sequence shown here is derived from an EMBL/GenBank/DDBJ whole genome shotgun (WGS) entry which is preliminary data.</text>
</comment>
<dbReference type="SUPFAM" id="SSF140736">
    <property type="entry name" value="Rv1873-like"/>
    <property type="match status" value="1"/>
</dbReference>
<accession>A0ABW4ZM52</accession>
<dbReference type="Proteomes" id="UP001597387">
    <property type="component" value="Unassembled WGS sequence"/>
</dbReference>
<reference evidence="2" key="1">
    <citation type="journal article" date="2019" name="Int. J. Syst. Evol. Microbiol.">
        <title>The Global Catalogue of Microorganisms (GCM) 10K type strain sequencing project: providing services to taxonomists for standard genome sequencing and annotation.</title>
        <authorList>
            <consortium name="The Broad Institute Genomics Platform"/>
            <consortium name="The Broad Institute Genome Sequencing Center for Infectious Disease"/>
            <person name="Wu L."/>
            <person name="Ma J."/>
        </authorList>
    </citation>
    <scope>NUCLEOTIDE SEQUENCE [LARGE SCALE GENOMIC DNA]</scope>
    <source>
        <strain evidence="2">KCTC 42217</strain>
    </source>
</reference>
<dbReference type="InterPro" id="IPR014937">
    <property type="entry name" value="DUF1810"/>
</dbReference>
<dbReference type="Gene3D" id="1.25.40.380">
    <property type="entry name" value="Protein of unknown function DUF1810"/>
    <property type="match status" value="1"/>
</dbReference>
<evidence type="ECO:0000313" key="2">
    <source>
        <dbReference type="Proteomes" id="UP001597387"/>
    </source>
</evidence>
<dbReference type="Pfam" id="PF08837">
    <property type="entry name" value="DUF1810"/>
    <property type="match status" value="1"/>
</dbReference>
<keyword evidence="2" id="KW-1185">Reference proteome</keyword>
<dbReference type="RefSeq" id="WP_255901312.1">
    <property type="nucleotide sequence ID" value="NZ_JAFMZO010000002.1"/>
</dbReference>
<dbReference type="PIRSF" id="PIRSF008546">
    <property type="entry name" value="UCP008546"/>
    <property type="match status" value="1"/>
</dbReference>